<protein>
    <submittedName>
        <fullName evidence="1">DUF6387 family protein</fullName>
    </submittedName>
</protein>
<dbReference type="AlphaFoldDB" id="A0AAW7ZRI0"/>
<gene>
    <name evidence="1" type="ORF">Q5934_05500</name>
</gene>
<dbReference type="Proteomes" id="UP001176432">
    <property type="component" value="Unassembled WGS sequence"/>
</dbReference>
<accession>A0AAW7ZRI0</accession>
<dbReference type="InterPro" id="IPR045664">
    <property type="entry name" value="DUF6387"/>
</dbReference>
<evidence type="ECO:0000313" key="1">
    <source>
        <dbReference type="EMBL" id="MDO7920997.1"/>
    </source>
</evidence>
<dbReference type="Pfam" id="PF19924">
    <property type="entry name" value="DUF6387"/>
    <property type="match status" value="1"/>
</dbReference>
<name>A0AAW7ZRI0_ENTAS</name>
<evidence type="ECO:0000313" key="2">
    <source>
        <dbReference type="Proteomes" id="UP001176432"/>
    </source>
</evidence>
<dbReference type="RefSeq" id="WP_021314398.1">
    <property type="nucleotide sequence ID" value="NZ_CP129497.1"/>
</dbReference>
<sequence length="187" mass="21913">MPKITQKQKVELTRWFKPGNYLALKDLTLRELYYEFVLRREMHERYQEAAESPDAEWLLPDVNKSQEKLIFGGNPILIKNVDFIESEDLLEDFHVKPLTVKRVNLLIRNIKKVAGVQSDKHNTLAPEQTDMLEMSFTRFNLESLKKGAEQSANTGREINPALKNMWERRIKKAREQIYLQIDLGCVP</sequence>
<reference evidence="1" key="1">
    <citation type="submission" date="2023-07" db="EMBL/GenBank/DDBJ databases">
        <title>Isolates cultured from stool samples of acute diarrhea patients.</title>
        <authorList>
            <person name="Jiang S."/>
        </authorList>
    </citation>
    <scope>NUCLEOTIDE SEQUENCE</scope>
    <source>
        <strain evidence="1">L4424</strain>
    </source>
</reference>
<proteinExistence type="predicted"/>
<comment type="caution">
    <text evidence="1">The sequence shown here is derived from an EMBL/GenBank/DDBJ whole genome shotgun (WGS) entry which is preliminary data.</text>
</comment>
<dbReference type="EMBL" id="JAUPXB010000001">
    <property type="protein sequence ID" value="MDO7920997.1"/>
    <property type="molecule type" value="Genomic_DNA"/>
</dbReference>
<organism evidence="1 2">
    <name type="scientific">Enterobacter asburiae</name>
    <dbReference type="NCBI Taxonomy" id="61645"/>
    <lineage>
        <taxon>Bacteria</taxon>
        <taxon>Pseudomonadati</taxon>
        <taxon>Pseudomonadota</taxon>
        <taxon>Gammaproteobacteria</taxon>
        <taxon>Enterobacterales</taxon>
        <taxon>Enterobacteriaceae</taxon>
        <taxon>Enterobacter</taxon>
        <taxon>Enterobacter cloacae complex</taxon>
    </lineage>
</organism>